<evidence type="ECO:0000256" key="6">
    <source>
        <dbReference type="SAM" id="MobiDB-lite"/>
    </source>
</evidence>
<comment type="subcellular location">
    <subcellularLocation>
        <location evidence="1">Membrane</location>
    </subcellularLocation>
</comment>
<feature type="region of interest" description="Disordered" evidence="6">
    <location>
        <begin position="1"/>
        <end position="32"/>
    </location>
</feature>
<dbReference type="Proteomes" id="UP001163046">
    <property type="component" value="Unassembled WGS sequence"/>
</dbReference>
<evidence type="ECO:0000256" key="7">
    <source>
        <dbReference type="SAM" id="Phobius"/>
    </source>
</evidence>
<dbReference type="EMBL" id="MU827826">
    <property type="protein sequence ID" value="KAJ7321521.1"/>
    <property type="molecule type" value="Genomic_DNA"/>
</dbReference>
<dbReference type="Pfam" id="PF04505">
    <property type="entry name" value="CD225"/>
    <property type="match status" value="1"/>
</dbReference>
<evidence type="ECO:0000256" key="5">
    <source>
        <dbReference type="ARBA" id="ARBA00023136"/>
    </source>
</evidence>
<name>A0A9W9Y869_9CNID</name>
<reference evidence="8" key="1">
    <citation type="submission" date="2023-01" db="EMBL/GenBank/DDBJ databases">
        <title>Genome assembly of the deep-sea coral Lophelia pertusa.</title>
        <authorList>
            <person name="Herrera S."/>
            <person name="Cordes E."/>
        </authorList>
    </citation>
    <scope>NUCLEOTIDE SEQUENCE</scope>
    <source>
        <strain evidence="8">USNM1676648</strain>
        <tissue evidence="8">Polyp</tissue>
    </source>
</reference>
<protein>
    <submittedName>
        <fullName evidence="8">Uncharacterized protein</fullName>
    </submittedName>
</protein>
<evidence type="ECO:0000256" key="4">
    <source>
        <dbReference type="ARBA" id="ARBA00022989"/>
    </source>
</evidence>
<proteinExistence type="inferred from homology"/>
<evidence type="ECO:0000256" key="3">
    <source>
        <dbReference type="ARBA" id="ARBA00022692"/>
    </source>
</evidence>
<gene>
    <name evidence="8" type="ORF">OS493_034576</name>
</gene>
<dbReference type="GO" id="GO:0016020">
    <property type="term" value="C:membrane"/>
    <property type="evidence" value="ECO:0007669"/>
    <property type="project" value="UniProtKB-SubCell"/>
</dbReference>
<organism evidence="8 9">
    <name type="scientific">Desmophyllum pertusum</name>
    <dbReference type="NCBI Taxonomy" id="174260"/>
    <lineage>
        <taxon>Eukaryota</taxon>
        <taxon>Metazoa</taxon>
        <taxon>Cnidaria</taxon>
        <taxon>Anthozoa</taxon>
        <taxon>Hexacorallia</taxon>
        <taxon>Scleractinia</taxon>
        <taxon>Caryophylliina</taxon>
        <taxon>Caryophylliidae</taxon>
        <taxon>Desmophyllum</taxon>
    </lineage>
</organism>
<dbReference type="InterPro" id="IPR007593">
    <property type="entry name" value="CD225/Dispanin_fam"/>
</dbReference>
<evidence type="ECO:0000256" key="2">
    <source>
        <dbReference type="ARBA" id="ARBA00006843"/>
    </source>
</evidence>
<feature type="transmembrane region" description="Helical" evidence="7">
    <location>
        <begin position="155"/>
        <end position="174"/>
    </location>
</feature>
<evidence type="ECO:0000313" key="8">
    <source>
        <dbReference type="EMBL" id="KAJ7321521.1"/>
    </source>
</evidence>
<feature type="compositionally biased region" description="Polar residues" evidence="6">
    <location>
        <begin position="17"/>
        <end position="27"/>
    </location>
</feature>
<keyword evidence="4 7" id="KW-1133">Transmembrane helix</keyword>
<comment type="caution">
    <text evidence="8">The sequence shown here is derived from an EMBL/GenBank/DDBJ whole genome shotgun (WGS) entry which is preliminary data.</text>
</comment>
<evidence type="ECO:0000313" key="9">
    <source>
        <dbReference type="Proteomes" id="UP001163046"/>
    </source>
</evidence>
<comment type="similarity">
    <text evidence="2">Belongs to the CD225/Dispanin family.</text>
</comment>
<keyword evidence="3 7" id="KW-0812">Transmembrane</keyword>
<evidence type="ECO:0000256" key="1">
    <source>
        <dbReference type="ARBA" id="ARBA00004370"/>
    </source>
</evidence>
<dbReference type="AlphaFoldDB" id="A0A9W9Y869"/>
<keyword evidence="9" id="KW-1185">Reference proteome</keyword>
<accession>A0A9W9Y869</accession>
<sequence length="175" mass="18999">MGLTTRKLPQWDCNGTPPYTQQTSSARVTHDPAWLPSSASTWLPRSEPQPGYAGQLSNLVLRRSASTWLAQVSPSTWLRRSASTWLPRSSLKLVTPLNYGYPPPPTASLCATAYAIIQQQSTNVQGSNVGPRLWTNAYAAGDYDGAWRSSNIAKWLNVAAIICGIIVIAILATTL</sequence>
<keyword evidence="5 7" id="KW-0472">Membrane</keyword>